<evidence type="ECO:0000256" key="1">
    <source>
        <dbReference type="ARBA" id="ARBA00022553"/>
    </source>
</evidence>
<dbReference type="SUPFAM" id="SSF88723">
    <property type="entry name" value="PIN domain-like"/>
    <property type="match status" value="1"/>
</dbReference>
<dbReference type="InterPro" id="IPR006086">
    <property type="entry name" value="XPG-I_dom"/>
</dbReference>
<dbReference type="Pfam" id="PF00752">
    <property type="entry name" value="XPG_N"/>
    <property type="match status" value="1"/>
</dbReference>
<name>A0A1Z5KAH7_FISSO</name>
<comment type="caution">
    <text evidence="7">The sequence shown here is derived from an EMBL/GenBank/DDBJ whole genome shotgun (WGS) entry which is preliminary data.</text>
</comment>
<dbReference type="PRINTS" id="PR00853">
    <property type="entry name" value="XPGRADSUPER"/>
</dbReference>
<gene>
    <name evidence="7" type="ORF">FisN_21Hh046</name>
</gene>
<dbReference type="SMART" id="SM00485">
    <property type="entry name" value="XPGN"/>
    <property type="match status" value="1"/>
</dbReference>
<evidence type="ECO:0000259" key="5">
    <source>
        <dbReference type="SMART" id="SM00484"/>
    </source>
</evidence>
<keyword evidence="4" id="KW-0496">Mitochondrion</keyword>
<sequence length="676" mass="75788">MTVSSLWKALNSTNCGKSIGEKELSTGLADLRGVNPWNYNERVRSQTLAIDLSIWICESLTSHGLNEQNVNPTLHVVFSRTVKLLSLGIKLIFVVEGKSRIRTQSDEDDRFRKRRSGTAFWKACKQCQTMLEQLGVVVVTAKAEGEALCALLSQRGLVDGVISNDGDCLLFGAERVYTKFSLENLANGSIVRYDLDDLRSFVERSGSSDDQSSNADLQKSADMKISREDLIVFALLTGSDMAGGGLENVGHKKALRFIQKCKHDYPLSVDSAALDEMKSWARAAKAGTIQSHTCDGGEQQKQEACCSRCCHAGTKRNHRKHGCEICGTQPGEPCYKFSADDRFRQSLRSKALQLYPKFDPSKVLAAYTSPNDNQLPIQLVSLLGQGGAIKMKPPQLSELMRMDLVIKGFNLASSREYIQQAVGGLLSRYELMESAPVDMDSGPVTETLVTHTKRERPVPKSIQKSLTHQGAPCYQILWRVNGTVTDESGEGIDGYEYLTIEPCEIVEKRYPDLVHQFREEEVERLKQGDKEKQRRQKFLEDILFETKVDDDAQNRKRKLACIKMRGDFFEQKMPTRDSHDHNIDGRQSHDVTQLLRFVKKPTALSSSPLTTCAQKTTFKTQQRNQSSHIPSLSPSRELFCNMGELLVPLTPIMSQRGVFPPHHILLVKNVTEHDEQ</sequence>
<dbReference type="PANTHER" id="PTHR11081">
    <property type="entry name" value="FLAP ENDONUCLEASE FAMILY MEMBER"/>
    <property type="match status" value="1"/>
</dbReference>
<evidence type="ECO:0000256" key="4">
    <source>
        <dbReference type="ARBA" id="ARBA00023128"/>
    </source>
</evidence>
<dbReference type="Gene3D" id="3.40.50.1010">
    <property type="entry name" value="5'-nuclease"/>
    <property type="match status" value="1"/>
</dbReference>
<keyword evidence="3" id="KW-0378">Hydrolase</keyword>
<dbReference type="OrthoDB" id="44928at2759"/>
<keyword evidence="7" id="KW-0255">Endonuclease</keyword>
<dbReference type="GO" id="GO:0017108">
    <property type="term" value="F:5'-flap endonuclease activity"/>
    <property type="evidence" value="ECO:0007669"/>
    <property type="project" value="TreeGrafter"/>
</dbReference>
<keyword evidence="2" id="KW-0540">Nuclease</keyword>
<evidence type="ECO:0000259" key="6">
    <source>
        <dbReference type="SMART" id="SM00485"/>
    </source>
</evidence>
<dbReference type="InterPro" id="IPR006084">
    <property type="entry name" value="XPG/Rad2"/>
</dbReference>
<dbReference type="EMBL" id="BDSP01000199">
    <property type="protein sequence ID" value="GAX23269.1"/>
    <property type="molecule type" value="Genomic_DNA"/>
</dbReference>
<dbReference type="AlphaFoldDB" id="A0A1Z5KAH7"/>
<keyword evidence="1" id="KW-0597">Phosphoprotein</keyword>
<feature type="domain" description="XPG-I" evidence="5">
    <location>
        <begin position="132"/>
        <end position="207"/>
    </location>
</feature>
<dbReference type="Proteomes" id="UP000198406">
    <property type="component" value="Unassembled WGS sequence"/>
</dbReference>
<dbReference type="Pfam" id="PF18704">
    <property type="entry name" value="Chromo_2"/>
    <property type="match status" value="1"/>
</dbReference>
<dbReference type="SUPFAM" id="SSF47807">
    <property type="entry name" value="5' to 3' exonuclease, C-terminal subdomain"/>
    <property type="match status" value="1"/>
</dbReference>
<dbReference type="InterPro" id="IPR029060">
    <property type="entry name" value="PIN-like_dom_sf"/>
</dbReference>
<dbReference type="PANTHER" id="PTHR11081:SF59">
    <property type="entry name" value="FI23547P1"/>
    <property type="match status" value="1"/>
</dbReference>
<evidence type="ECO:0000256" key="2">
    <source>
        <dbReference type="ARBA" id="ARBA00022722"/>
    </source>
</evidence>
<dbReference type="InterPro" id="IPR006085">
    <property type="entry name" value="XPG_DNA_repair_N"/>
</dbReference>
<dbReference type="SMART" id="SM00484">
    <property type="entry name" value="XPGI"/>
    <property type="match status" value="1"/>
</dbReference>
<dbReference type="InterPro" id="IPR041012">
    <property type="entry name" value="GEN_chromo"/>
</dbReference>
<accession>A0A1Z5KAH7</accession>
<dbReference type="InterPro" id="IPR036279">
    <property type="entry name" value="5-3_exonuclease_C_sf"/>
</dbReference>
<organism evidence="7 8">
    <name type="scientific">Fistulifera solaris</name>
    <name type="common">Oleaginous diatom</name>
    <dbReference type="NCBI Taxonomy" id="1519565"/>
    <lineage>
        <taxon>Eukaryota</taxon>
        <taxon>Sar</taxon>
        <taxon>Stramenopiles</taxon>
        <taxon>Ochrophyta</taxon>
        <taxon>Bacillariophyta</taxon>
        <taxon>Bacillariophyceae</taxon>
        <taxon>Bacillariophycidae</taxon>
        <taxon>Naviculales</taxon>
        <taxon>Naviculaceae</taxon>
        <taxon>Fistulifera</taxon>
    </lineage>
</organism>
<evidence type="ECO:0000313" key="8">
    <source>
        <dbReference type="Proteomes" id="UP000198406"/>
    </source>
</evidence>
<dbReference type="CDD" id="cd09869">
    <property type="entry name" value="PIN_GEN1"/>
    <property type="match status" value="1"/>
</dbReference>
<dbReference type="Gene3D" id="1.10.150.20">
    <property type="entry name" value="5' to 3' exonuclease, C-terminal subdomain"/>
    <property type="match status" value="1"/>
</dbReference>
<evidence type="ECO:0000313" key="7">
    <source>
        <dbReference type="EMBL" id="GAX23269.1"/>
    </source>
</evidence>
<keyword evidence="8" id="KW-1185">Reference proteome</keyword>
<feature type="domain" description="XPG N-terminal" evidence="6">
    <location>
        <begin position="1"/>
        <end position="118"/>
    </location>
</feature>
<proteinExistence type="predicted"/>
<protein>
    <submittedName>
        <fullName evidence="7">Flap endonuclease GEN</fullName>
    </submittedName>
</protein>
<evidence type="ECO:0000256" key="3">
    <source>
        <dbReference type="ARBA" id="ARBA00022801"/>
    </source>
</evidence>
<reference evidence="7 8" key="1">
    <citation type="journal article" date="2015" name="Plant Cell">
        <title>Oil accumulation by the oleaginous diatom Fistulifera solaris as revealed by the genome and transcriptome.</title>
        <authorList>
            <person name="Tanaka T."/>
            <person name="Maeda Y."/>
            <person name="Veluchamy A."/>
            <person name="Tanaka M."/>
            <person name="Abida H."/>
            <person name="Marechal E."/>
            <person name="Bowler C."/>
            <person name="Muto M."/>
            <person name="Sunaga Y."/>
            <person name="Tanaka M."/>
            <person name="Yoshino T."/>
            <person name="Taniguchi T."/>
            <person name="Fukuda Y."/>
            <person name="Nemoto M."/>
            <person name="Matsumoto M."/>
            <person name="Wong P.S."/>
            <person name="Aburatani S."/>
            <person name="Fujibuchi W."/>
        </authorList>
    </citation>
    <scope>NUCLEOTIDE SEQUENCE [LARGE SCALE GENOMIC DNA]</scope>
    <source>
        <strain evidence="7 8">JPCC DA0580</strain>
    </source>
</reference>
<dbReference type="Pfam" id="PF00867">
    <property type="entry name" value="XPG_I"/>
    <property type="match status" value="1"/>
</dbReference>
<dbReference type="InParanoid" id="A0A1Z5KAH7"/>